<evidence type="ECO:0000259" key="1">
    <source>
        <dbReference type="Pfam" id="PF13649"/>
    </source>
</evidence>
<feature type="domain" description="Methyltransferase" evidence="1">
    <location>
        <begin position="42"/>
        <end position="135"/>
    </location>
</feature>
<dbReference type="InterPro" id="IPR029063">
    <property type="entry name" value="SAM-dependent_MTases_sf"/>
</dbReference>
<dbReference type="SUPFAM" id="SSF53335">
    <property type="entry name" value="S-adenosyl-L-methionine-dependent methyltransferases"/>
    <property type="match status" value="1"/>
</dbReference>
<dbReference type="OrthoDB" id="9804312at2"/>
<protein>
    <recommendedName>
        <fullName evidence="1">Methyltransferase domain-containing protein</fullName>
    </recommendedName>
</protein>
<accession>A0A246RXS8</accession>
<keyword evidence="3" id="KW-1185">Reference proteome</keyword>
<organism evidence="2 3">
    <name type="scientific">Halomonas campaniensis</name>
    <dbReference type="NCBI Taxonomy" id="213554"/>
    <lineage>
        <taxon>Bacteria</taxon>
        <taxon>Pseudomonadati</taxon>
        <taxon>Pseudomonadota</taxon>
        <taxon>Gammaproteobacteria</taxon>
        <taxon>Oceanospirillales</taxon>
        <taxon>Halomonadaceae</taxon>
        <taxon>Halomonas</taxon>
    </lineage>
</organism>
<evidence type="ECO:0000313" key="2">
    <source>
        <dbReference type="EMBL" id="OWV28951.1"/>
    </source>
</evidence>
<dbReference type="CDD" id="cd02440">
    <property type="entry name" value="AdoMet_MTases"/>
    <property type="match status" value="1"/>
</dbReference>
<dbReference type="Pfam" id="PF13649">
    <property type="entry name" value="Methyltransf_25"/>
    <property type="match status" value="1"/>
</dbReference>
<name>A0A246RXS8_9GAMM</name>
<gene>
    <name evidence="2" type="ORF">JI62_15045</name>
</gene>
<evidence type="ECO:0000313" key="3">
    <source>
        <dbReference type="Proteomes" id="UP000197334"/>
    </source>
</evidence>
<dbReference type="InterPro" id="IPR041698">
    <property type="entry name" value="Methyltransf_25"/>
</dbReference>
<reference evidence="2 3" key="1">
    <citation type="submission" date="2014-08" db="EMBL/GenBank/DDBJ databases">
        <title>Draft genome sequence of a novel L-asparaginase producing marine bacterium, Halomonas campaniensis.</title>
        <authorList>
            <person name="Sundarakrishnan B."/>
            <person name="Moushumi Priya A."/>
            <person name="Raman G."/>
            <person name="Sakthivel N."/>
            <person name="Park S."/>
            <person name="Jayachandran S."/>
        </authorList>
    </citation>
    <scope>NUCLEOTIDE SEQUENCE [LARGE SCALE GENOMIC DNA]</scope>
    <source>
        <strain evidence="2 3">SK03</strain>
    </source>
</reference>
<comment type="caution">
    <text evidence="2">The sequence shown here is derived from an EMBL/GenBank/DDBJ whole genome shotgun (WGS) entry which is preliminary data.</text>
</comment>
<dbReference type="Gene3D" id="3.40.50.150">
    <property type="entry name" value="Vaccinia Virus protein VP39"/>
    <property type="match status" value="1"/>
</dbReference>
<sequence length="200" mass="21924">MKNRHGAGWEAFYQAHQTRAASPLLRRALGDECLPIGNGHAVDLGCGSGIETAMLLRAGWSVLAIDKEPQAIARVEALKAEQLSADLTVMHSPFEELKSLAPSALIHAGLSLPFCEPTHFTALWDKILSALEQGGVFVGHLFGDRHDWATHSAMSFHSQQAVEELCDGLNIELLRESEGEGGLVPHHWHRFDLILRKLVV</sequence>
<dbReference type="RefSeq" id="WP_088700947.1">
    <property type="nucleotide sequence ID" value="NZ_JPUA01000034.1"/>
</dbReference>
<dbReference type="EMBL" id="JPUA01000034">
    <property type="protein sequence ID" value="OWV28951.1"/>
    <property type="molecule type" value="Genomic_DNA"/>
</dbReference>
<proteinExistence type="predicted"/>
<dbReference type="Proteomes" id="UP000197334">
    <property type="component" value="Unassembled WGS sequence"/>
</dbReference>
<dbReference type="AlphaFoldDB" id="A0A246RXS8"/>